<dbReference type="InterPro" id="IPR003660">
    <property type="entry name" value="HAMP_dom"/>
</dbReference>
<accession>A0A3E1KCH5</accession>
<dbReference type="Proteomes" id="UP000260351">
    <property type="component" value="Unassembled WGS sequence"/>
</dbReference>
<evidence type="ECO:0000256" key="4">
    <source>
        <dbReference type="ARBA" id="ARBA00023136"/>
    </source>
</evidence>
<organism evidence="12 13">
    <name type="scientific">Wenzhouxiangella sediminis</name>
    <dbReference type="NCBI Taxonomy" id="1792836"/>
    <lineage>
        <taxon>Bacteria</taxon>
        <taxon>Pseudomonadati</taxon>
        <taxon>Pseudomonadota</taxon>
        <taxon>Gammaproteobacteria</taxon>
        <taxon>Chromatiales</taxon>
        <taxon>Wenzhouxiangellaceae</taxon>
        <taxon>Wenzhouxiangella</taxon>
    </lineage>
</organism>
<dbReference type="RefSeq" id="WP_116649334.1">
    <property type="nucleotide sequence ID" value="NZ_QUZK01000006.1"/>
</dbReference>
<evidence type="ECO:0008006" key="14">
    <source>
        <dbReference type="Google" id="ProtNLM"/>
    </source>
</evidence>
<dbReference type="PROSITE" id="PS50111">
    <property type="entry name" value="CHEMOTAXIS_TRANSDUC_2"/>
    <property type="match status" value="1"/>
</dbReference>
<reference evidence="12 13" key="1">
    <citation type="submission" date="2018-08" db="EMBL/GenBank/DDBJ databases">
        <title>Wenzhouxiangella salilacus sp. nov., a novel bacterium isolated from a saline lake in Xinjiang Province, China.</title>
        <authorList>
            <person name="Han S."/>
        </authorList>
    </citation>
    <scope>NUCLEOTIDE SEQUENCE [LARGE SCALE GENOMIC DNA]</scope>
    <source>
        <strain evidence="12 13">XDB06</strain>
    </source>
</reference>
<feature type="transmembrane region" description="Helical" evidence="9">
    <location>
        <begin position="18"/>
        <end position="38"/>
    </location>
</feature>
<dbReference type="PANTHER" id="PTHR32089:SF119">
    <property type="entry name" value="METHYL-ACCEPTING CHEMOTAXIS PROTEIN CTPL"/>
    <property type="match status" value="1"/>
</dbReference>
<feature type="domain" description="Methyl-accepting transducer" evidence="10">
    <location>
        <begin position="402"/>
        <end position="638"/>
    </location>
</feature>
<evidence type="ECO:0000259" key="10">
    <source>
        <dbReference type="PROSITE" id="PS50111"/>
    </source>
</evidence>
<dbReference type="PANTHER" id="PTHR32089">
    <property type="entry name" value="METHYL-ACCEPTING CHEMOTAXIS PROTEIN MCPB"/>
    <property type="match status" value="1"/>
</dbReference>
<keyword evidence="5 7" id="KW-0807">Transducer</keyword>
<evidence type="ECO:0000256" key="5">
    <source>
        <dbReference type="ARBA" id="ARBA00023224"/>
    </source>
</evidence>
<keyword evidence="3 9" id="KW-1133">Transmembrane helix</keyword>
<comment type="subcellular location">
    <subcellularLocation>
        <location evidence="1">Membrane</location>
        <topology evidence="1">Multi-pass membrane protein</topology>
    </subcellularLocation>
</comment>
<dbReference type="EMBL" id="QUZK01000006">
    <property type="protein sequence ID" value="RFF32501.1"/>
    <property type="molecule type" value="Genomic_DNA"/>
</dbReference>
<gene>
    <name evidence="12" type="ORF">DZC52_01385</name>
</gene>
<evidence type="ECO:0000256" key="8">
    <source>
        <dbReference type="SAM" id="Coils"/>
    </source>
</evidence>
<keyword evidence="4 9" id="KW-0472">Membrane</keyword>
<feature type="domain" description="HAMP" evidence="11">
    <location>
        <begin position="346"/>
        <end position="397"/>
    </location>
</feature>
<dbReference type="AlphaFoldDB" id="A0A3E1KCH5"/>
<evidence type="ECO:0000256" key="1">
    <source>
        <dbReference type="ARBA" id="ARBA00004141"/>
    </source>
</evidence>
<evidence type="ECO:0000259" key="11">
    <source>
        <dbReference type="PROSITE" id="PS50885"/>
    </source>
</evidence>
<dbReference type="FunFam" id="1.10.287.950:FF:000001">
    <property type="entry name" value="Methyl-accepting chemotaxis sensory transducer"/>
    <property type="match status" value="1"/>
</dbReference>
<feature type="transmembrane region" description="Helical" evidence="9">
    <location>
        <begin position="309"/>
        <end position="332"/>
    </location>
</feature>
<keyword evidence="13" id="KW-1185">Reference proteome</keyword>
<evidence type="ECO:0000256" key="3">
    <source>
        <dbReference type="ARBA" id="ARBA00022989"/>
    </source>
</evidence>
<dbReference type="Gene3D" id="1.10.287.950">
    <property type="entry name" value="Methyl-accepting chemotaxis protein"/>
    <property type="match status" value="1"/>
</dbReference>
<evidence type="ECO:0000313" key="13">
    <source>
        <dbReference type="Proteomes" id="UP000260351"/>
    </source>
</evidence>
<name>A0A3E1KCH5_9GAMM</name>
<dbReference type="InterPro" id="IPR004089">
    <property type="entry name" value="MCPsignal_dom"/>
</dbReference>
<dbReference type="SUPFAM" id="SSF58104">
    <property type="entry name" value="Methyl-accepting chemotaxis protein (MCP) signaling domain"/>
    <property type="match status" value="1"/>
</dbReference>
<evidence type="ECO:0000256" key="9">
    <source>
        <dbReference type="SAM" id="Phobius"/>
    </source>
</evidence>
<dbReference type="GO" id="GO:0007165">
    <property type="term" value="P:signal transduction"/>
    <property type="evidence" value="ECO:0007669"/>
    <property type="project" value="UniProtKB-KW"/>
</dbReference>
<sequence>MSSVATQTTQQRLSPAQALLFILLVALLGLVAYNFYLLNQRNVQETQYLGLTTEIQVRAQQLAKASGEAAVGNFEAFDELGTTRNIIDESINTLRNGDPETGLPPSPDRVDAPLSTLEEIWSGIDANAAAILERSDLVVELADAASAFSSNIPRLQAQSDEVVRRMIETGAPTVQIYVASRQLALADRMLRRVNDILAGGQGAITAADAFSRDAALFNRVLEGLINGDEELGLQAVRNSSVLEALADVVPIFEEVRYDVDTILTASTDLFEVRDAADEIFLDAEDLTEQARDLADEYANLGEGVLWPSLLAGLAIAAAALLILFLIGAGAYFQQRRAAKQTAEVNQRNQEAILRLLDEMSSLADGDLTVQATVTEDVTGAIADSVNYAVEALRDLVSGVNTTAQQVAAQAQETRATTTQLAEASEHQAQEIRSATETINEMAQSFDDMAKRSSESADVAQNSVEIANRGADMVRQTISGMDNIRDQIQETSKRIKRLGESSQEIGDIVELINGISEQTNVLALNAAIQAASAGGAGRGFAVVADEVQRLAERATNATRRIEALVQTIQADTSEAVTSMEQTTSQVVSGARLAEDAGEALESIENVSNDLAGLIAQISKQAQEESKNATRIAEMMNSIRDISIQTTEGTGQTAKSVANLAELVRDLRDSVADFKLPEDED</sequence>
<evidence type="ECO:0000256" key="7">
    <source>
        <dbReference type="PROSITE-ProRule" id="PRU00284"/>
    </source>
</evidence>
<dbReference type="GO" id="GO:0016020">
    <property type="term" value="C:membrane"/>
    <property type="evidence" value="ECO:0007669"/>
    <property type="project" value="UniProtKB-SubCell"/>
</dbReference>
<comment type="similarity">
    <text evidence="6">Belongs to the methyl-accepting chemotaxis (MCP) protein family.</text>
</comment>
<dbReference type="InterPro" id="IPR029095">
    <property type="entry name" value="NarX-like_N"/>
</dbReference>
<dbReference type="PROSITE" id="PS50885">
    <property type="entry name" value="HAMP"/>
    <property type="match status" value="1"/>
</dbReference>
<dbReference type="GO" id="GO:0006935">
    <property type="term" value="P:chemotaxis"/>
    <property type="evidence" value="ECO:0007669"/>
    <property type="project" value="UniProtKB-ARBA"/>
</dbReference>
<evidence type="ECO:0000313" key="12">
    <source>
        <dbReference type="EMBL" id="RFF32501.1"/>
    </source>
</evidence>
<keyword evidence="8" id="KW-0175">Coiled coil</keyword>
<proteinExistence type="inferred from homology"/>
<dbReference type="Pfam" id="PF00015">
    <property type="entry name" value="MCPsignal"/>
    <property type="match status" value="1"/>
</dbReference>
<dbReference type="Pfam" id="PF13675">
    <property type="entry name" value="PilJ"/>
    <property type="match status" value="1"/>
</dbReference>
<evidence type="ECO:0000256" key="6">
    <source>
        <dbReference type="ARBA" id="ARBA00029447"/>
    </source>
</evidence>
<evidence type="ECO:0000256" key="2">
    <source>
        <dbReference type="ARBA" id="ARBA00022692"/>
    </source>
</evidence>
<dbReference type="OrthoDB" id="9177152at2"/>
<protein>
    <recommendedName>
        <fullName evidence="14">Chemotaxis protein</fullName>
    </recommendedName>
</protein>
<dbReference type="SMART" id="SM00283">
    <property type="entry name" value="MA"/>
    <property type="match status" value="1"/>
</dbReference>
<comment type="caution">
    <text evidence="12">The sequence shown here is derived from an EMBL/GenBank/DDBJ whole genome shotgun (WGS) entry which is preliminary data.</text>
</comment>
<feature type="coiled-coil region" evidence="8">
    <location>
        <begin position="276"/>
        <end position="303"/>
    </location>
</feature>
<keyword evidence="2 9" id="KW-0812">Transmembrane</keyword>